<dbReference type="SMART" id="SM00924">
    <property type="entry name" value="MgtE_N"/>
    <property type="match status" value="1"/>
</dbReference>
<evidence type="ECO:0000259" key="10">
    <source>
        <dbReference type="PROSITE" id="PS51371"/>
    </source>
</evidence>
<comment type="subcellular location">
    <subcellularLocation>
        <location evidence="9">Cell membrane</location>
        <topology evidence="9">Multi-pass membrane protein</topology>
    </subcellularLocation>
    <subcellularLocation>
        <location evidence="1">Membrane</location>
        <topology evidence="1">Multi-pass membrane protein</topology>
    </subcellularLocation>
</comment>
<dbReference type="CDD" id="cd04606">
    <property type="entry name" value="CBS_pair_Mg_transporter"/>
    <property type="match status" value="1"/>
</dbReference>
<comment type="function">
    <text evidence="9">Acts as a magnesium transporter.</text>
</comment>
<feature type="domain" description="CBS" evidence="10">
    <location>
        <begin position="249"/>
        <end position="305"/>
    </location>
</feature>
<organism evidence="11 12">
    <name type="scientific">Paracandidimonas soli</name>
    <dbReference type="NCBI Taxonomy" id="1917182"/>
    <lineage>
        <taxon>Bacteria</taxon>
        <taxon>Pseudomonadati</taxon>
        <taxon>Pseudomonadota</taxon>
        <taxon>Betaproteobacteria</taxon>
        <taxon>Burkholderiales</taxon>
        <taxon>Alcaligenaceae</taxon>
        <taxon>Paracandidimonas</taxon>
    </lineage>
</organism>
<evidence type="ECO:0000256" key="4">
    <source>
        <dbReference type="ARBA" id="ARBA00022692"/>
    </source>
</evidence>
<accession>A0A4R3VAU6</accession>
<evidence type="ECO:0000256" key="8">
    <source>
        <dbReference type="PROSITE-ProRule" id="PRU00703"/>
    </source>
</evidence>
<evidence type="ECO:0000256" key="6">
    <source>
        <dbReference type="ARBA" id="ARBA00022989"/>
    </source>
</evidence>
<feature type="transmembrane region" description="Helical" evidence="9">
    <location>
        <begin position="468"/>
        <end position="492"/>
    </location>
</feature>
<dbReference type="GO" id="GO:0015095">
    <property type="term" value="F:magnesium ion transmembrane transporter activity"/>
    <property type="evidence" value="ECO:0007669"/>
    <property type="project" value="UniProtKB-UniRule"/>
</dbReference>
<evidence type="ECO:0000313" key="11">
    <source>
        <dbReference type="EMBL" id="TCV00678.1"/>
    </source>
</evidence>
<comment type="caution">
    <text evidence="11">The sequence shown here is derived from an EMBL/GenBank/DDBJ whole genome shotgun (WGS) entry which is preliminary data.</text>
</comment>
<dbReference type="InterPro" id="IPR038076">
    <property type="entry name" value="MgtE_N_sf"/>
</dbReference>
<keyword evidence="4 9" id="KW-0812">Transmembrane</keyword>
<dbReference type="AlphaFoldDB" id="A0A4R3VAU6"/>
<dbReference type="InterPro" id="IPR046342">
    <property type="entry name" value="CBS_dom_sf"/>
</dbReference>
<sequence length="493" mass="54141">MNQPSSVKPENVAITIPRRLDAEDAQLALQKLQTILKRHEVIEELAHRQYEDQERSNLLEGLLHRQHENEIKAIVNGLHPSDIAFILESLPVAERKVVWQLVDPEHDADVLLEVEDWVRESLIESMDHEDLVAATGAMDADEIADLVPDLPPDVIAEVQKGLTDAERAQLIAAMGYPEDTVGAIMDFDMVRVREDVTLEVVLRYLRRLHELPDHTDQVFVVDREDKLRGTLSLTRLLVSDPESLVSDVMSTDYLALSPLDSDAEAAGAFERYDLVSAPVTDDLGRLIGRVTIDEVVDVIQEDSQEQELSRAGLQEEDIFAPVVSALRNRAPWLLINLCTAAVASLVASRFEDTVSHIVILAFLMSIVAGIGGNSGNQTMTMIIRALAVGRVTGRNVWQLVKRELLVTFMVGMCGSLVAGLFAWIISGSLAIALVMMAAMIGNMLIGAALGVMIPILRDRFGNDPAVGSSVLLTFATDSLGFFIFLGLATLFLV</sequence>
<dbReference type="InterPro" id="IPR000644">
    <property type="entry name" value="CBS_dom"/>
</dbReference>
<feature type="transmembrane region" description="Helical" evidence="9">
    <location>
        <begin position="431"/>
        <end position="456"/>
    </location>
</feature>
<keyword evidence="5 9" id="KW-0460">Magnesium</keyword>
<comment type="caution">
    <text evidence="9">Lacks conserved residue(s) required for the propagation of feature annotation.</text>
</comment>
<keyword evidence="9" id="KW-0479">Metal-binding</keyword>
<evidence type="ECO:0000256" key="9">
    <source>
        <dbReference type="RuleBase" id="RU362011"/>
    </source>
</evidence>
<keyword evidence="12" id="KW-1185">Reference proteome</keyword>
<dbReference type="OrthoDB" id="9790355at2"/>
<dbReference type="PROSITE" id="PS51371">
    <property type="entry name" value="CBS"/>
    <property type="match status" value="2"/>
</dbReference>
<proteinExistence type="inferred from homology"/>
<evidence type="ECO:0000256" key="1">
    <source>
        <dbReference type="ARBA" id="ARBA00004141"/>
    </source>
</evidence>
<dbReference type="Gene3D" id="1.10.357.20">
    <property type="entry name" value="SLC41 divalent cation transporters, integral membrane domain"/>
    <property type="match status" value="1"/>
</dbReference>
<dbReference type="Proteomes" id="UP000294692">
    <property type="component" value="Unassembled WGS sequence"/>
</dbReference>
<dbReference type="SUPFAM" id="SSF54631">
    <property type="entry name" value="CBS-domain pair"/>
    <property type="match status" value="1"/>
</dbReference>
<dbReference type="PANTHER" id="PTHR43773">
    <property type="entry name" value="MAGNESIUM TRANSPORTER MGTE"/>
    <property type="match status" value="1"/>
</dbReference>
<feature type="domain" description="CBS" evidence="10">
    <location>
        <begin position="185"/>
        <end position="248"/>
    </location>
</feature>
<dbReference type="InterPro" id="IPR006667">
    <property type="entry name" value="SLC41_membr_dom"/>
</dbReference>
<gene>
    <name evidence="11" type="ORF">EV686_103259</name>
</gene>
<evidence type="ECO:0000256" key="2">
    <source>
        <dbReference type="ARBA" id="ARBA00009749"/>
    </source>
</evidence>
<evidence type="ECO:0000256" key="7">
    <source>
        <dbReference type="ARBA" id="ARBA00023136"/>
    </source>
</evidence>
<protein>
    <recommendedName>
        <fullName evidence="9">Magnesium transporter MgtE</fullName>
    </recommendedName>
</protein>
<dbReference type="Gene3D" id="3.10.580.10">
    <property type="entry name" value="CBS-domain"/>
    <property type="match status" value="1"/>
</dbReference>
<feature type="transmembrane region" description="Helical" evidence="9">
    <location>
        <begin position="404"/>
        <end position="425"/>
    </location>
</feature>
<evidence type="ECO:0000256" key="3">
    <source>
        <dbReference type="ARBA" id="ARBA00022448"/>
    </source>
</evidence>
<dbReference type="GO" id="GO:0005886">
    <property type="term" value="C:plasma membrane"/>
    <property type="evidence" value="ECO:0007669"/>
    <property type="project" value="UniProtKB-SubCell"/>
</dbReference>
<keyword evidence="3 9" id="KW-0813">Transport</keyword>
<keyword evidence="9" id="KW-1003">Cell membrane</keyword>
<dbReference type="InterPro" id="IPR006669">
    <property type="entry name" value="MgtE_transporter"/>
</dbReference>
<keyword evidence="8" id="KW-0129">CBS domain</keyword>
<dbReference type="Pfam" id="PF00571">
    <property type="entry name" value="CBS"/>
    <property type="match status" value="2"/>
</dbReference>
<keyword evidence="7 9" id="KW-0472">Membrane</keyword>
<dbReference type="Pfam" id="PF03448">
    <property type="entry name" value="MgtE_N"/>
    <property type="match status" value="1"/>
</dbReference>
<dbReference type="RefSeq" id="WP_132475469.1">
    <property type="nucleotide sequence ID" value="NZ_JBHRVM010000001.1"/>
</dbReference>
<dbReference type="Gene3D" id="1.25.60.10">
    <property type="entry name" value="MgtE N-terminal domain-like"/>
    <property type="match status" value="1"/>
</dbReference>
<dbReference type="SUPFAM" id="SSF161093">
    <property type="entry name" value="MgtE membrane domain-like"/>
    <property type="match status" value="1"/>
</dbReference>
<dbReference type="InterPro" id="IPR006668">
    <property type="entry name" value="Mg_transptr_MgtE_intracell_dom"/>
</dbReference>
<dbReference type="GO" id="GO:0046872">
    <property type="term" value="F:metal ion binding"/>
    <property type="evidence" value="ECO:0007669"/>
    <property type="project" value="UniProtKB-KW"/>
</dbReference>
<evidence type="ECO:0000256" key="5">
    <source>
        <dbReference type="ARBA" id="ARBA00022842"/>
    </source>
</evidence>
<dbReference type="SUPFAM" id="SSF158791">
    <property type="entry name" value="MgtE N-terminal domain-like"/>
    <property type="match status" value="1"/>
</dbReference>
<keyword evidence="6 9" id="KW-1133">Transmembrane helix</keyword>
<evidence type="ECO:0000313" key="12">
    <source>
        <dbReference type="Proteomes" id="UP000294692"/>
    </source>
</evidence>
<dbReference type="EMBL" id="SMBX01000003">
    <property type="protein sequence ID" value="TCV00678.1"/>
    <property type="molecule type" value="Genomic_DNA"/>
</dbReference>
<reference evidence="11 12" key="1">
    <citation type="submission" date="2019-03" db="EMBL/GenBank/DDBJ databases">
        <title>Genomic Encyclopedia of Type Strains, Phase IV (KMG-IV): sequencing the most valuable type-strain genomes for metagenomic binning, comparative biology and taxonomic classification.</title>
        <authorList>
            <person name="Goeker M."/>
        </authorList>
    </citation>
    <scope>NUCLEOTIDE SEQUENCE [LARGE SCALE GENOMIC DNA]</scope>
    <source>
        <strain evidence="11 12">DSM 100048</strain>
    </source>
</reference>
<dbReference type="PANTHER" id="PTHR43773:SF1">
    <property type="entry name" value="MAGNESIUM TRANSPORTER MGTE"/>
    <property type="match status" value="1"/>
</dbReference>
<dbReference type="Pfam" id="PF01769">
    <property type="entry name" value="MgtE"/>
    <property type="match status" value="1"/>
</dbReference>
<feature type="transmembrane region" description="Helical" evidence="9">
    <location>
        <begin position="353"/>
        <end position="372"/>
    </location>
</feature>
<comment type="subunit">
    <text evidence="9">Homodimer.</text>
</comment>
<dbReference type="InterPro" id="IPR036739">
    <property type="entry name" value="SLC41_membr_dom_sf"/>
</dbReference>
<dbReference type="SMART" id="SM00116">
    <property type="entry name" value="CBS"/>
    <property type="match status" value="2"/>
</dbReference>
<name>A0A4R3VAU6_9BURK</name>
<dbReference type="NCBIfam" id="TIGR00400">
    <property type="entry name" value="mgtE"/>
    <property type="match status" value="1"/>
</dbReference>
<comment type="similarity">
    <text evidence="2 9">Belongs to the SLC41A transporter family.</text>
</comment>